<keyword evidence="6" id="KW-0408">Iron</keyword>
<dbReference type="AlphaFoldDB" id="A0A7W4W3W1"/>
<keyword evidence="8 12" id="KW-0798">TonB box</keyword>
<keyword evidence="9 11" id="KW-0472">Membrane</keyword>
<evidence type="ECO:0000259" key="13">
    <source>
        <dbReference type="Pfam" id="PF00593"/>
    </source>
</evidence>
<dbReference type="PROSITE" id="PS52016">
    <property type="entry name" value="TONB_DEPENDENT_REC_3"/>
    <property type="match status" value="1"/>
</dbReference>
<dbReference type="PANTHER" id="PTHR32552:SF81">
    <property type="entry name" value="TONB-DEPENDENT OUTER MEMBRANE RECEPTOR"/>
    <property type="match status" value="1"/>
</dbReference>
<comment type="caution">
    <text evidence="15">The sequence shown here is derived from an EMBL/GenBank/DDBJ whole genome shotgun (WGS) entry which is preliminary data.</text>
</comment>
<name>A0A7W4W3W1_9GAMM</name>
<dbReference type="Pfam" id="PF00593">
    <property type="entry name" value="TonB_dep_Rec_b-barrel"/>
    <property type="match status" value="1"/>
</dbReference>
<protein>
    <submittedName>
        <fullName evidence="15">Outer membrane receptor protein involved in Fe transport</fullName>
    </submittedName>
</protein>
<evidence type="ECO:0000256" key="3">
    <source>
        <dbReference type="ARBA" id="ARBA00022452"/>
    </source>
</evidence>
<keyword evidence="10 11" id="KW-0998">Cell outer membrane</keyword>
<dbReference type="GO" id="GO:0009279">
    <property type="term" value="C:cell outer membrane"/>
    <property type="evidence" value="ECO:0007669"/>
    <property type="project" value="UniProtKB-SubCell"/>
</dbReference>
<evidence type="ECO:0000256" key="6">
    <source>
        <dbReference type="ARBA" id="ARBA00023004"/>
    </source>
</evidence>
<dbReference type="GO" id="GO:0006826">
    <property type="term" value="P:iron ion transport"/>
    <property type="evidence" value="ECO:0007669"/>
    <property type="project" value="UniProtKB-KW"/>
</dbReference>
<comment type="subcellular location">
    <subcellularLocation>
        <location evidence="1 11">Cell outer membrane</location>
        <topology evidence="1 11">Multi-pass membrane protein</topology>
    </subcellularLocation>
</comment>
<evidence type="ECO:0000256" key="1">
    <source>
        <dbReference type="ARBA" id="ARBA00004571"/>
    </source>
</evidence>
<evidence type="ECO:0000259" key="14">
    <source>
        <dbReference type="Pfam" id="PF07715"/>
    </source>
</evidence>
<keyword evidence="15" id="KW-0675">Receptor</keyword>
<dbReference type="Gene3D" id="2.40.170.20">
    <property type="entry name" value="TonB-dependent receptor, beta-barrel domain"/>
    <property type="match status" value="2"/>
</dbReference>
<dbReference type="InterPro" id="IPR000531">
    <property type="entry name" value="Beta-barrel_TonB"/>
</dbReference>
<organism evidence="15 16">
    <name type="scientific">Litorivivens lipolytica</name>
    <dbReference type="NCBI Taxonomy" id="1524264"/>
    <lineage>
        <taxon>Bacteria</taxon>
        <taxon>Pseudomonadati</taxon>
        <taxon>Pseudomonadota</taxon>
        <taxon>Gammaproteobacteria</taxon>
        <taxon>Litorivivens</taxon>
    </lineage>
</organism>
<evidence type="ECO:0000256" key="5">
    <source>
        <dbReference type="ARBA" id="ARBA00022692"/>
    </source>
</evidence>
<dbReference type="InterPro" id="IPR039426">
    <property type="entry name" value="TonB-dep_rcpt-like"/>
</dbReference>
<evidence type="ECO:0000256" key="12">
    <source>
        <dbReference type="RuleBase" id="RU003357"/>
    </source>
</evidence>
<proteinExistence type="inferred from homology"/>
<evidence type="ECO:0000256" key="10">
    <source>
        <dbReference type="ARBA" id="ARBA00023237"/>
    </source>
</evidence>
<evidence type="ECO:0000256" key="11">
    <source>
        <dbReference type="PROSITE-ProRule" id="PRU01360"/>
    </source>
</evidence>
<dbReference type="InterPro" id="IPR012910">
    <property type="entry name" value="Plug_dom"/>
</dbReference>
<keyword evidence="5 11" id="KW-0812">Transmembrane</keyword>
<dbReference type="EMBL" id="JACHWY010000001">
    <property type="protein sequence ID" value="MBB3046975.1"/>
    <property type="molecule type" value="Genomic_DNA"/>
</dbReference>
<gene>
    <name evidence="15" type="ORF">FHR99_001211</name>
</gene>
<feature type="domain" description="TonB-dependent receptor-like beta-barrel" evidence="13">
    <location>
        <begin position="356"/>
        <end position="805"/>
    </location>
</feature>
<accession>A0A7W4W3W1</accession>
<evidence type="ECO:0000313" key="15">
    <source>
        <dbReference type="EMBL" id="MBB3046975.1"/>
    </source>
</evidence>
<sequence length="843" mass="92195">MPAIAAERQGTALEEVIVTARRRAENIQETPIAVSALSGDDLRERGLGNVQDLAKVVPSLEVMKNRSSAIFIRGVGERTGFARVDPAVGVYLDDLFLPRADGQLLDTVDVSSIQVLRGPQGTLFGKNTTGGAMVMSLLKPSDTVEGYLDVGMGNRGLRRAKASINFPITDHLFMKIAANTIKDDGYIEDELVGTTRGGDNDRQSLITQLRWDISSTMSLDAFAYYGRVNEQIATDHCNVINENSLFMRGLYIMWAGDTDPQNPRAFKENCESNSREVQGDFNTRIGPNPYMKRDLESAVVAGTLQWELSEYHTIKAVMGLRGAEKGPQWLGDNDGGPAKYSESYGVSFLDPDQKSQRDSLSLELQFNGSTQSENLSYTLGLFGMRETNEEPFSLFTALAGLDLENLSKLATSQAPGPTTNPAGTTPMVGTLTPISYSQFGLENITFAAFGQASWHLTDLWEVTAGVRYTSEKRSSDLTVYQSDVDAVSQRLATSGFFGPGAGGFNPFNGTWAGIPGLGDPVTIANSLFPDTNGDGLPDYPFDLANPRYYERSETFSKTTPMGSLSYSFSDGLLDSAGLDSGLFYLTWSFGFKSGFFEPRGIDGLERVEPETVENRELGLKLEALNRSLRVNLAAYSMDFDEMQLIQVKQDSAGNNAVIFQNAGASSIVGGEIEVQWIPVPSLNINFAYSNNNYSYEDYKDADLFTQAIGQGVVLNDRSDEPFQVSPQDNASIGIQYTAETGVGRITPRLDVRYRSERYFGIDNTAYDAYRRDPLASGDEPFTVVDMRLGWENPEGSTAVTLYVNNAFDERYLSNSGGVGDSIGTNTGSLAPPRSYGVDVRWVY</sequence>
<dbReference type="PANTHER" id="PTHR32552">
    <property type="entry name" value="FERRICHROME IRON RECEPTOR-RELATED"/>
    <property type="match status" value="1"/>
</dbReference>
<dbReference type="Pfam" id="PF07715">
    <property type="entry name" value="Plug"/>
    <property type="match status" value="1"/>
</dbReference>
<evidence type="ECO:0000256" key="7">
    <source>
        <dbReference type="ARBA" id="ARBA00023065"/>
    </source>
</evidence>
<evidence type="ECO:0000256" key="4">
    <source>
        <dbReference type="ARBA" id="ARBA00022496"/>
    </source>
</evidence>
<dbReference type="Proteomes" id="UP000537130">
    <property type="component" value="Unassembled WGS sequence"/>
</dbReference>
<keyword evidence="7" id="KW-0406">Ion transport</keyword>
<reference evidence="15 16" key="1">
    <citation type="submission" date="2020-08" db="EMBL/GenBank/DDBJ databases">
        <title>Genomic Encyclopedia of Type Strains, Phase III (KMG-III): the genomes of soil and plant-associated and newly described type strains.</title>
        <authorList>
            <person name="Whitman W."/>
        </authorList>
    </citation>
    <scope>NUCLEOTIDE SEQUENCE [LARGE SCALE GENOMIC DNA]</scope>
    <source>
        <strain evidence="15 16">CECT 8654</strain>
    </source>
</reference>
<keyword evidence="16" id="KW-1185">Reference proteome</keyword>
<evidence type="ECO:0000256" key="9">
    <source>
        <dbReference type="ARBA" id="ARBA00023136"/>
    </source>
</evidence>
<comment type="similarity">
    <text evidence="11 12">Belongs to the TonB-dependent receptor family.</text>
</comment>
<keyword evidence="3 11" id="KW-1134">Transmembrane beta strand</keyword>
<evidence type="ECO:0000256" key="2">
    <source>
        <dbReference type="ARBA" id="ARBA00022448"/>
    </source>
</evidence>
<dbReference type="SUPFAM" id="SSF56935">
    <property type="entry name" value="Porins"/>
    <property type="match status" value="1"/>
</dbReference>
<feature type="domain" description="TonB-dependent receptor plug" evidence="14">
    <location>
        <begin position="27"/>
        <end position="132"/>
    </location>
</feature>
<keyword evidence="2 11" id="KW-0813">Transport</keyword>
<dbReference type="InterPro" id="IPR036942">
    <property type="entry name" value="Beta-barrel_TonB_sf"/>
</dbReference>
<evidence type="ECO:0000313" key="16">
    <source>
        <dbReference type="Proteomes" id="UP000537130"/>
    </source>
</evidence>
<evidence type="ECO:0000256" key="8">
    <source>
        <dbReference type="ARBA" id="ARBA00023077"/>
    </source>
</evidence>
<keyword evidence="4" id="KW-0410">Iron transport</keyword>